<dbReference type="GO" id="GO:0005840">
    <property type="term" value="C:ribosome"/>
    <property type="evidence" value="ECO:0007669"/>
    <property type="project" value="UniProtKB-KW"/>
</dbReference>
<dbReference type="GO" id="GO:0003723">
    <property type="term" value="F:RNA binding"/>
    <property type="evidence" value="ECO:0007669"/>
    <property type="project" value="InterPro"/>
</dbReference>
<dbReference type="InterPro" id="IPR023798">
    <property type="entry name" value="Ribosomal_uS7_dom"/>
</dbReference>
<keyword evidence="7" id="KW-1185">Reference proteome</keyword>
<dbReference type="SUPFAM" id="SSF47973">
    <property type="entry name" value="Ribosomal protein S7"/>
    <property type="match status" value="1"/>
</dbReference>
<dbReference type="InterPro" id="IPR000235">
    <property type="entry name" value="Ribosomal_uS7"/>
</dbReference>
<sequence length="143" mass="16267">MSLYTADKVISKLANVIMRDGKKSLAHRIIDEAFWILKREHNVSDPAAYTLEAIEMVRPVVELAPHRVGGRSLQVPRPLSPQRSMSLAIRFLRDAVRGGRKERGAQRRLAAELVDIHRQEGVTMRRRTELHKLAEGNKAYAHL</sequence>
<comment type="similarity">
    <text evidence="1 4">Belongs to the universal ribosomal protein uS7 family.</text>
</comment>
<evidence type="ECO:0000259" key="5">
    <source>
        <dbReference type="Pfam" id="PF00177"/>
    </source>
</evidence>
<dbReference type="Gene3D" id="1.10.455.10">
    <property type="entry name" value="Ribosomal protein S7 domain"/>
    <property type="match status" value="1"/>
</dbReference>
<organism evidence="6 7">
    <name type="scientific">Cyanidium caldarium</name>
    <name type="common">Red alga</name>
    <dbReference type="NCBI Taxonomy" id="2771"/>
    <lineage>
        <taxon>Eukaryota</taxon>
        <taxon>Rhodophyta</taxon>
        <taxon>Bangiophyceae</taxon>
        <taxon>Cyanidiales</taxon>
        <taxon>Cyanidiaceae</taxon>
        <taxon>Cyanidium</taxon>
    </lineage>
</organism>
<accession>A0AAV9IRP4</accession>
<feature type="domain" description="Small ribosomal subunit protein uS7" evidence="5">
    <location>
        <begin position="6"/>
        <end position="138"/>
    </location>
</feature>
<gene>
    <name evidence="6" type="ORF">CDCA_CDCA02G0790</name>
</gene>
<dbReference type="InterPro" id="IPR036823">
    <property type="entry name" value="Ribosomal_uS7_dom_sf"/>
</dbReference>
<dbReference type="AlphaFoldDB" id="A0AAV9IRP4"/>
<evidence type="ECO:0000256" key="4">
    <source>
        <dbReference type="RuleBase" id="RU003619"/>
    </source>
</evidence>
<dbReference type="Pfam" id="PF00177">
    <property type="entry name" value="Ribosomal_S7"/>
    <property type="match status" value="1"/>
</dbReference>
<comment type="caution">
    <text evidence="6">The sequence shown here is derived from an EMBL/GenBank/DDBJ whole genome shotgun (WGS) entry which is preliminary data.</text>
</comment>
<dbReference type="GO" id="GO:1990904">
    <property type="term" value="C:ribonucleoprotein complex"/>
    <property type="evidence" value="ECO:0007669"/>
    <property type="project" value="UniProtKB-KW"/>
</dbReference>
<dbReference type="GO" id="GO:0003735">
    <property type="term" value="F:structural constituent of ribosome"/>
    <property type="evidence" value="ECO:0007669"/>
    <property type="project" value="InterPro"/>
</dbReference>
<keyword evidence="2 4" id="KW-0689">Ribosomal protein</keyword>
<evidence type="ECO:0000256" key="2">
    <source>
        <dbReference type="ARBA" id="ARBA00022980"/>
    </source>
</evidence>
<dbReference type="GO" id="GO:0006412">
    <property type="term" value="P:translation"/>
    <property type="evidence" value="ECO:0007669"/>
    <property type="project" value="InterPro"/>
</dbReference>
<dbReference type="InterPro" id="IPR020606">
    <property type="entry name" value="Ribosomal_uS7_CS"/>
</dbReference>
<proteinExistence type="inferred from homology"/>
<protein>
    <recommendedName>
        <fullName evidence="5">Small ribosomal subunit protein uS7 domain-containing protein</fullName>
    </recommendedName>
</protein>
<name>A0AAV9IRP4_CYACA</name>
<evidence type="ECO:0000313" key="6">
    <source>
        <dbReference type="EMBL" id="KAK4534765.1"/>
    </source>
</evidence>
<evidence type="ECO:0000256" key="3">
    <source>
        <dbReference type="ARBA" id="ARBA00023274"/>
    </source>
</evidence>
<dbReference type="Proteomes" id="UP001301350">
    <property type="component" value="Unassembled WGS sequence"/>
</dbReference>
<evidence type="ECO:0000313" key="7">
    <source>
        <dbReference type="Proteomes" id="UP001301350"/>
    </source>
</evidence>
<dbReference type="PROSITE" id="PS00052">
    <property type="entry name" value="RIBOSOMAL_S7"/>
    <property type="match status" value="1"/>
</dbReference>
<dbReference type="PANTHER" id="PTHR11205">
    <property type="entry name" value="RIBOSOMAL PROTEIN S7"/>
    <property type="match status" value="1"/>
</dbReference>
<reference evidence="6 7" key="1">
    <citation type="submission" date="2022-07" db="EMBL/GenBank/DDBJ databases">
        <title>Genome-wide signatures of adaptation to extreme environments.</title>
        <authorList>
            <person name="Cho C.H."/>
            <person name="Yoon H.S."/>
        </authorList>
    </citation>
    <scope>NUCLEOTIDE SEQUENCE [LARGE SCALE GENOMIC DNA]</scope>
    <source>
        <strain evidence="6 7">DBV 063 E5</strain>
    </source>
</reference>
<evidence type="ECO:0000256" key="1">
    <source>
        <dbReference type="ARBA" id="ARBA00007151"/>
    </source>
</evidence>
<dbReference type="EMBL" id="JANCYW010000002">
    <property type="protein sequence ID" value="KAK4534765.1"/>
    <property type="molecule type" value="Genomic_DNA"/>
</dbReference>
<dbReference type="PIRSF" id="PIRSF002122">
    <property type="entry name" value="RPS7p_RPS7a_RPS5e_RPS7o"/>
    <property type="match status" value="1"/>
</dbReference>
<keyword evidence="3 4" id="KW-0687">Ribonucleoprotein</keyword>